<proteinExistence type="predicted"/>
<dbReference type="Gene3D" id="1.50.10.10">
    <property type="match status" value="1"/>
</dbReference>
<organism evidence="1">
    <name type="scientific">uncultured Lactobacillus sp</name>
    <dbReference type="NCBI Taxonomy" id="153152"/>
    <lineage>
        <taxon>Bacteria</taxon>
        <taxon>Bacillati</taxon>
        <taxon>Bacillota</taxon>
        <taxon>Bacilli</taxon>
        <taxon>Lactobacillales</taxon>
        <taxon>Lactobacillaceae</taxon>
        <taxon>Lactobacillus</taxon>
        <taxon>environmental samples</taxon>
    </lineage>
</organism>
<sequence length="96" mass="11501">MSTNWKQEAWNFIEEKTKLNNERIGAKFPHVSKEKHYILENEQWWTAGFWPGVLWQVYLKDKDEKLKVTAEECERQMDHLLTDTEKVDHDLGLCGH</sequence>
<protein>
    <submittedName>
        <fullName evidence="1">CAZy families GH88 protein</fullName>
    </submittedName>
</protein>
<accession>A0A060CAL4</accession>
<evidence type="ECO:0000313" key="1">
    <source>
        <dbReference type="EMBL" id="AIA93718.1"/>
    </source>
</evidence>
<dbReference type="AlphaFoldDB" id="A0A060CAL4"/>
<dbReference type="EMBL" id="KF126371">
    <property type="protein sequence ID" value="AIA93718.1"/>
    <property type="molecule type" value="Genomic_DNA"/>
</dbReference>
<name>A0A060CAL4_9LACO</name>
<dbReference type="GO" id="GO:0005975">
    <property type="term" value="P:carbohydrate metabolic process"/>
    <property type="evidence" value="ECO:0007669"/>
    <property type="project" value="InterPro"/>
</dbReference>
<dbReference type="SUPFAM" id="SSF48208">
    <property type="entry name" value="Six-hairpin glycosidases"/>
    <property type="match status" value="1"/>
</dbReference>
<dbReference type="InterPro" id="IPR012341">
    <property type="entry name" value="6hp_glycosidase-like_sf"/>
</dbReference>
<dbReference type="InterPro" id="IPR008928">
    <property type="entry name" value="6-hairpin_glycosidase_sf"/>
</dbReference>
<reference evidence="1" key="1">
    <citation type="journal article" date="2013" name="Environ. Microbiol.">
        <title>Seasonally variable intestinal metagenomes of the red palm weevil (Rhynchophorus ferrugineus).</title>
        <authorList>
            <person name="Jia S."/>
            <person name="Zhang X."/>
            <person name="Zhang G."/>
            <person name="Yin A."/>
            <person name="Zhang S."/>
            <person name="Li F."/>
            <person name="Wang L."/>
            <person name="Zhao D."/>
            <person name="Yun Q."/>
            <person name="Tala"/>
            <person name="Wang J."/>
            <person name="Sun G."/>
            <person name="Baabdullah M."/>
            <person name="Yu X."/>
            <person name="Hu S."/>
            <person name="Al-Mssallem I.S."/>
            <person name="Yu J."/>
        </authorList>
    </citation>
    <scope>NUCLEOTIDE SEQUENCE</scope>
</reference>